<name>A0A2P2NC20_RHIMU</name>
<protein>
    <submittedName>
        <fullName evidence="1">Uncharacterized protein</fullName>
    </submittedName>
</protein>
<accession>A0A2P2NC20</accession>
<reference evidence="1" key="1">
    <citation type="submission" date="2018-02" db="EMBL/GenBank/DDBJ databases">
        <title>Rhizophora mucronata_Transcriptome.</title>
        <authorList>
            <person name="Meera S.P."/>
            <person name="Sreeshan A."/>
            <person name="Augustine A."/>
        </authorList>
    </citation>
    <scope>NUCLEOTIDE SEQUENCE</scope>
    <source>
        <tissue evidence="1">Leaf</tissue>
    </source>
</reference>
<dbReference type="AlphaFoldDB" id="A0A2P2NC20"/>
<proteinExistence type="predicted"/>
<sequence>MLFQQSCNICLYNSSKPND</sequence>
<organism evidence="1">
    <name type="scientific">Rhizophora mucronata</name>
    <name type="common">Asiatic mangrove</name>
    <dbReference type="NCBI Taxonomy" id="61149"/>
    <lineage>
        <taxon>Eukaryota</taxon>
        <taxon>Viridiplantae</taxon>
        <taxon>Streptophyta</taxon>
        <taxon>Embryophyta</taxon>
        <taxon>Tracheophyta</taxon>
        <taxon>Spermatophyta</taxon>
        <taxon>Magnoliopsida</taxon>
        <taxon>eudicotyledons</taxon>
        <taxon>Gunneridae</taxon>
        <taxon>Pentapetalae</taxon>
        <taxon>rosids</taxon>
        <taxon>fabids</taxon>
        <taxon>Malpighiales</taxon>
        <taxon>Rhizophoraceae</taxon>
        <taxon>Rhizophora</taxon>
    </lineage>
</organism>
<dbReference type="EMBL" id="GGEC01059554">
    <property type="protein sequence ID" value="MBX40038.1"/>
    <property type="molecule type" value="Transcribed_RNA"/>
</dbReference>
<evidence type="ECO:0000313" key="1">
    <source>
        <dbReference type="EMBL" id="MBX40038.1"/>
    </source>
</evidence>